<comment type="similarity">
    <text evidence="2 9">Belongs to the CN hydrolase family. Apolipoprotein N-acyltransferase subfamily.</text>
</comment>
<evidence type="ECO:0000256" key="4">
    <source>
        <dbReference type="ARBA" id="ARBA00022679"/>
    </source>
</evidence>
<dbReference type="NCBIfam" id="TIGR00546">
    <property type="entry name" value="lnt"/>
    <property type="match status" value="1"/>
</dbReference>
<feature type="transmembrane region" description="Helical" evidence="9">
    <location>
        <begin position="199"/>
        <end position="218"/>
    </location>
</feature>
<dbReference type="PROSITE" id="PS50263">
    <property type="entry name" value="CN_HYDROLASE"/>
    <property type="match status" value="1"/>
</dbReference>
<proteinExistence type="inferred from homology"/>
<dbReference type="Pfam" id="PF00795">
    <property type="entry name" value="CN_hydrolase"/>
    <property type="match status" value="1"/>
</dbReference>
<dbReference type="InterPro" id="IPR004563">
    <property type="entry name" value="Apolipo_AcylTrfase"/>
</dbReference>
<feature type="transmembrane region" description="Helical" evidence="9">
    <location>
        <begin position="88"/>
        <end position="112"/>
    </location>
</feature>
<comment type="subcellular location">
    <subcellularLocation>
        <location evidence="1 9">Cell membrane</location>
        <topology evidence="1 9">Multi-pass membrane protein</topology>
    </subcellularLocation>
</comment>
<feature type="domain" description="CN hydrolase" evidence="10">
    <location>
        <begin position="233"/>
        <end position="478"/>
    </location>
</feature>
<evidence type="ECO:0000256" key="6">
    <source>
        <dbReference type="ARBA" id="ARBA00022989"/>
    </source>
</evidence>
<dbReference type="InterPro" id="IPR003010">
    <property type="entry name" value="C-N_Hydrolase"/>
</dbReference>
<dbReference type="Gene3D" id="3.60.110.10">
    <property type="entry name" value="Carbon-nitrogen hydrolase"/>
    <property type="match status" value="1"/>
</dbReference>
<dbReference type="Pfam" id="PF20154">
    <property type="entry name" value="LNT_N"/>
    <property type="match status" value="1"/>
</dbReference>
<feature type="transmembrane region" description="Helical" evidence="9">
    <location>
        <begin position="124"/>
        <end position="143"/>
    </location>
</feature>
<dbReference type="HAMAP" id="MF_01148">
    <property type="entry name" value="Lnt"/>
    <property type="match status" value="1"/>
</dbReference>
<evidence type="ECO:0000256" key="7">
    <source>
        <dbReference type="ARBA" id="ARBA00023136"/>
    </source>
</evidence>
<comment type="caution">
    <text evidence="11">The sequence shown here is derived from an EMBL/GenBank/DDBJ whole genome shotgun (WGS) entry which is preliminary data.</text>
</comment>
<accession>A0ABX3KU40</accession>
<feature type="transmembrane region" description="Helical" evidence="9">
    <location>
        <begin position="57"/>
        <end position="76"/>
    </location>
</feature>
<dbReference type="RefSeq" id="WP_077669034.1">
    <property type="nucleotide sequence ID" value="NZ_MUFR01000004.1"/>
</dbReference>
<sequence>MKTPNRLRPLGQPLLAALFGALATLAFSPFSYWPFMLVALWGLLLLLQVASSPKRAAWIGFSWGLGQFTTGVSWVYVSIDHFGGMPVIAGLFLMALLIVYLSLYPALFGWLIHKSPIKQAGIKWTMLAPALWLVVDWLRGWVFTGFPWLWPGYSQIDSPFAGIAPVLGVQGITLVLVSLAGLAALVTPHWGQWQGRVRLFGMIAIIGLFAVSEGLGSVKWTTKTDQQQTVSLIQGNVPQALKWRADQRWPTLMKYLDLTRQHWDSDVVIWPEAAIPALERDLPRFFSQLDQAGKHNQTTVITGALDQREDGTYFNNVLALGAKTPRYQYPAPAQYSKHHLLPFGEFVPFESLLRPLAPIFNLPMSSFSPGEAIQSALPANGWEYITALCYEIAFPAQIRENLTASSDAIITLSNDAWFGRSIGPWQHLEIARMRALEFGLPVIRATNNGVTALVDERGQIDASLPQFKTQVLTTQITQTQGLTPYRQWGNGPLWMWIVISGLVSLIAWRRATYPQKG</sequence>
<evidence type="ECO:0000256" key="8">
    <source>
        <dbReference type="ARBA" id="ARBA00023315"/>
    </source>
</evidence>
<comment type="catalytic activity">
    <reaction evidence="9">
        <text>N-terminal S-1,2-diacyl-sn-glyceryl-L-cysteinyl-[lipoprotein] + a glycerophospholipid = N-acyl-S-1,2-diacyl-sn-glyceryl-L-cysteinyl-[lipoprotein] + a 2-acyl-sn-glycero-3-phospholipid + H(+)</text>
        <dbReference type="Rhea" id="RHEA:48228"/>
        <dbReference type="Rhea" id="RHEA-COMP:14681"/>
        <dbReference type="Rhea" id="RHEA-COMP:14684"/>
        <dbReference type="ChEBI" id="CHEBI:15378"/>
        <dbReference type="ChEBI" id="CHEBI:136912"/>
        <dbReference type="ChEBI" id="CHEBI:140656"/>
        <dbReference type="ChEBI" id="CHEBI:140657"/>
        <dbReference type="ChEBI" id="CHEBI:140660"/>
        <dbReference type="EC" id="2.3.1.269"/>
    </reaction>
</comment>
<organism evidence="11 12">
    <name type="scientific">Salinivibrio costicola subsp. alcaliphilus</name>
    <dbReference type="NCBI Taxonomy" id="272773"/>
    <lineage>
        <taxon>Bacteria</taxon>
        <taxon>Pseudomonadati</taxon>
        <taxon>Pseudomonadota</taxon>
        <taxon>Gammaproteobacteria</taxon>
        <taxon>Vibrionales</taxon>
        <taxon>Vibrionaceae</taxon>
        <taxon>Salinivibrio</taxon>
    </lineage>
</organism>
<feature type="transmembrane region" description="Helical" evidence="9">
    <location>
        <begin position="493"/>
        <end position="511"/>
    </location>
</feature>
<keyword evidence="12" id="KW-1185">Reference proteome</keyword>
<dbReference type="PANTHER" id="PTHR38686">
    <property type="entry name" value="APOLIPOPROTEIN N-ACYLTRANSFERASE"/>
    <property type="match status" value="1"/>
</dbReference>
<evidence type="ECO:0000256" key="2">
    <source>
        <dbReference type="ARBA" id="ARBA00010065"/>
    </source>
</evidence>
<feature type="transmembrane region" description="Helical" evidence="9">
    <location>
        <begin position="163"/>
        <end position="187"/>
    </location>
</feature>
<dbReference type="EMBL" id="MUFR01000004">
    <property type="protein sequence ID" value="OOF35110.1"/>
    <property type="molecule type" value="Genomic_DNA"/>
</dbReference>
<dbReference type="InterPro" id="IPR045378">
    <property type="entry name" value="LNT_N"/>
</dbReference>
<dbReference type="CDD" id="cd07571">
    <property type="entry name" value="ALP_N-acyl_transferase"/>
    <property type="match status" value="1"/>
</dbReference>
<evidence type="ECO:0000256" key="3">
    <source>
        <dbReference type="ARBA" id="ARBA00022475"/>
    </source>
</evidence>
<feature type="transmembrane region" description="Helical" evidence="9">
    <location>
        <begin position="33"/>
        <end position="50"/>
    </location>
</feature>
<keyword evidence="4 9" id="KW-0808">Transferase</keyword>
<keyword evidence="6 9" id="KW-1133">Transmembrane helix</keyword>
<keyword evidence="5 9" id="KW-0812">Transmembrane</keyword>
<dbReference type="PANTHER" id="PTHR38686:SF1">
    <property type="entry name" value="APOLIPOPROTEIN N-ACYLTRANSFERASE"/>
    <property type="match status" value="1"/>
</dbReference>
<reference evidence="12" key="1">
    <citation type="submission" date="2017-01" db="EMBL/GenBank/DDBJ databases">
        <title>Draft genome of the species Salinivibrio costicola subsp. alcaliphilus.</title>
        <authorList>
            <person name="Lopez-Hermoso C."/>
            <person name="De La Haba R."/>
            <person name="Sanchez-Porro C."/>
            <person name="Ventosa A."/>
        </authorList>
    </citation>
    <scope>NUCLEOTIDE SEQUENCE [LARGE SCALE GENOMIC DNA]</scope>
    <source>
        <strain evidence="12">CBH448</strain>
    </source>
</reference>
<dbReference type="EC" id="2.3.1.269" evidence="9"/>
<comment type="pathway">
    <text evidence="9">Protein modification; lipoprotein biosynthesis (N-acyl transfer).</text>
</comment>
<evidence type="ECO:0000256" key="5">
    <source>
        <dbReference type="ARBA" id="ARBA00022692"/>
    </source>
</evidence>
<dbReference type="SUPFAM" id="SSF56317">
    <property type="entry name" value="Carbon-nitrogen hydrolase"/>
    <property type="match status" value="1"/>
</dbReference>
<evidence type="ECO:0000256" key="9">
    <source>
        <dbReference type="HAMAP-Rule" id="MF_01148"/>
    </source>
</evidence>
<protein>
    <recommendedName>
        <fullName evidence="9">Apolipoprotein N-acyltransferase</fullName>
        <shortName evidence="9">ALP N-acyltransferase</shortName>
        <ecNumber evidence="9">2.3.1.269</ecNumber>
    </recommendedName>
</protein>
<evidence type="ECO:0000256" key="1">
    <source>
        <dbReference type="ARBA" id="ARBA00004651"/>
    </source>
</evidence>
<comment type="function">
    <text evidence="9">Catalyzes the phospholipid dependent N-acylation of the N-terminal cysteine of apolipoprotein, the last step in lipoprotein maturation.</text>
</comment>
<keyword evidence="7 9" id="KW-0472">Membrane</keyword>
<dbReference type="InterPro" id="IPR036526">
    <property type="entry name" value="C-N_Hydrolase_sf"/>
</dbReference>
<keyword evidence="8 9" id="KW-0012">Acyltransferase</keyword>
<gene>
    <name evidence="9" type="primary">lnt</name>
    <name evidence="11" type="ORF">BZJ21_02365</name>
</gene>
<evidence type="ECO:0000313" key="12">
    <source>
        <dbReference type="Proteomes" id="UP000189431"/>
    </source>
</evidence>
<name>A0ABX3KU40_SALCS</name>
<dbReference type="Proteomes" id="UP000189431">
    <property type="component" value="Unassembled WGS sequence"/>
</dbReference>
<evidence type="ECO:0000313" key="11">
    <source>
        <dbReference type="EMBL" id="OOF35110.1"/>
    </source>
</evidence>
<evidence type="ECO:0000259" key="10">
    <source>
        <dbReference type="PROSITE" id="PS50263"/>
    </source>
</evidence>
<keyword evidence="3 9" id="KW-1003">Cell membrane</keyword>